<feature type="region of interest" description="Disordered" evidence="1">
    <location>
        <begin position="78"/>
        <end position="107"/>
    </location>
</feature>
<keyword evidence="2" id="KW-1185">Reference proteome</keyword>
<sequence>MDPYIMASSTRVTAGEGYSYGYSYGSNFEEKYVYEDDDWDSEKDYNINGRLVECLSKLADLLQRQYVCLDQQNNDISAESEIKPEEEVKDRNQSKVDGPSEMEKGTEVETLSTAKEDQCMMEFVKEQVVGEENDGNELSEDIIFVNDQEVGKRTDFEKGEKHKVSIEKDYEQELGKRTDDDDDNRLSESRIGELKYYEQPDVVEKALTDDVKNTDEGLDDDDDDPEYVEKHGVGDKLTEVEMKQSAGEEEVKVAENEEQSASEEVLKVVENEDKQGSDTENVYENAKEWTGVKWEFHRDSKKVQRKSMAKKLKWTLRPHCKLRYDFFYKY</sequence>
<evidence type="ECO:0000313" key="2">
    <source>
        <dbReference type="Proteomes" id="UP000085678"/>
    </source>
</evidence>
<gene>
    <name evidence="3" type="primary">LOC106165270</name>
</gene>
<dbReference type="InParanoid" id="A0A1S3IMX4"/>
<feature type="compositionally biased region" description="Acidic residues" evidence="1">
    <location>
        <begin position="216"/>
        <end position="226"/>
    </location>
</feature>
<evidence type="ECO:0000256" key="1">
    <source>
        <dbReference type="SAM" id="MobiDB-lite"/>
    </source>
</evidence>
<feature type="region of interest" description="Disordered" evidence="1">
    <location>
        <begin position="154"/>
        <end position="232"/>
    </location>
</feature>
<name>A0A1S3IMX4_LINAN</name>
<proteinExistence type="predicted"/>
<dbReference type="AlphaFoldDB" id="A0A1S3IMX4"/>
<reference evidence="3" key="1">
    <citation type="submission" date="2025-08" db="UniProtKB">
        <authorList>
            <consortium name="RefSeq"/>
        </authorList>
    </citation>
    <scope>IDENTIFICATION</scope>
    <source>
        <tissue evidence="3">Gonads</tissue>
    </source>
</reference>
<evidence type="ECO:0000313" key="3">
    <source>
        <dbReference type="RefSeq" id="XP_013398889.1"/>
    </source>
</evidence>
<feature type="compositionally biased region" description="Basic and acidic residues" evidence="1">
    <location>
        <begin position="80"/>
        <end position="94"/>
    </location>
</feature>
<dbReference type="RefSeq" id="XP_013398889.1">
    <property type="nucleotide sequence ID" value="XM_013543435.1"/>
</dbReference>
<accession>A0A1S3IMX4</accession>
<organism evidence="2 3">
    <name type="scientific">Lingula anatina</name>
    <name type="common">Brachiopod</name>
    <name type="synonym">Lingula unguis</name>
    <dbReference type="NCBI Taxonomy" id="7574"/>
    <lineage>
        <taxon>Eukaryota</taxon>
        <taxon>Metazoa</taxon>
        <taxon>Spiralia</taxon>
        <taxon>Lophotrochozoa</taxon>
        <taxon>Brachiopoda</taxon>
        <taxon>Linguliformea</taxon>
        <taxon>Lingulata</taxon>
        <taxon>Lingulida</taxon>
        <taxon>Linguloidea</taxon>
        <taxon>Lingulidae</taxon>
        <taxon>Lingula</taxon>
    </lineage>
</organism>
<dbReference type="Proteomes" id="UP000085678">
    <property type="component" value="Unplaced"/>
</dbReference>
<feature type="region of interest" description="Disordered" evidence="1">
    <location>
        <begin position="244"/>
        <end position="263"/>
    </location>
</feature>
<feature type="compositionally biased region" description="Basic and acidic residues" evidence="1">
    <location>
        <begin position="154"/>
        <end position="215"/>
    </location>
</feature>
<protein>
    <submittedName>
        <fullName evidence="3">Protein IWS1 homolog</fullName>
    </submittedName>
</protein>
<dbReference type="GeneID" id="106165270"/>
<dbReference type="KEGG" id="lak:106165270"/>